<name>A0ACB8QI89_9AGAM</name>
<proteinExistence type="predicted"/>
<evidence type="ECO:0000313" key="1">
    <source>
        <dbReference type="EMBL" id="KAI0031026.1"/>
    </source>
</evidence>
<organism evidence="1 2">
    <name type="scientific">Vararia minispora EC-137</name>
    <dbReference type="NCBI Taxonomy" id="1314806"/>
    <lineage>
        <taxon>Eukaryota</taxon>
        <taxon>Fungi</taxon>
        <taxon>Dikarya</taxon>
        <taxon>Basidiomycota</taxon>
        <taxon>Agaricomycotina</taxon>
        <taxon>Agaricomycetes</taxon>
        <taxon>Russulales</taxon>
        <taxon>Lachnocladiaceae</taxon>
        <taxon>Vararia</taxon>
    </lineage>
</organism>
<comment type="caution">
    <text evidence="1">The sequence shown here is derived from an EMBL/GenBank/DDBJ whole genome shotgun (WGS) entry which is preliminary data.</text>
</comment>
<reference evidence="1" key="1">
    <citation type="submission" date="2021-02" db="EMBL/GenBank/DDBJ databases">
        <authorList>
            <consortium name="DOE Joint Genome Institute"/>
            <person name="Ahrendt S."/>
            <person name="Looney B.P."/>
            <person name="Miyauchi S."/>
            <person name="Morin E."/>
            <person name="Drula E."/>
            <person name="Courty P.E."/>
            <person name="Chicoki N."/>
            <person name="Fauchery L."/>
            <person name="Kohler A."/>
            <person name="Kuo A."/>
            <person name="Labutti K."/>
            <person name="Pangilinan J."/>
            <person name="Lipzen A."/>
            <person name="Riley R."/>
            <person name="Andreopoulos W."/>
            <person name="He G."/>
            <person name="Johnson J."/>
            <person name="Barry K.W."/>
            <person name="Grigoriev I.V."/>
            <person name="Nagy L."/>
            <person name="Hibbett D."/>
            <person name="Henrissat B."/>
            <person name="Matheny P.B."/>
            <person name="Labbe J."/>
            <person name="Martin F."/>
        </authorList>
    </citation>
    <scope>NUCLEOTIDE SEQUENCE</scope>
    <source>
        <strain evidence="1">EC-137</strain>
    </source>
</reference>
<keyword evidence="2" id="KW-1185">Reference proteome</keyword>
<reference evidence="1" key="2">
    <citation type="journal article" date="2022" name="New Phytol.">
        <title>Evolutionary transition to the ectomycorrhizal habit in the genomes of a hyperdiverse lineage of mushroom-forming fungi.</title>
        <authorList>
            <person name="Looney B."/>
            <person name="Miyauchi S."/>
            <person name="Morin E."/>
            <person name="Drula E."/>
            <person name="Courty P.E."/>
            <person name="Kohler A."/>
            <person name="Kuo A."/>
            <person name="LaButti K."/>
            <person name="Pangilinan J."/>
            <person name="Lipzen A."/>
            <person name="Riley R."/>
            <person name="Andreopoulos W."/>
            <person name="He G."/>
            <person name="Johnson J."/>
            <person name="Nolan M."/>
            <person name="Tritt A."/>
            <person name="Barry K.W."/>
            <person name="Grigoriev I.V."/>
            <person name="Nagy L.G."/>
            <person name="Hibbett D."/>
            <person name="Henrissat B."/>
            <person name="Matheny P.B."/>
            <person name="Labbe J."/>
            <person name="Martin F.M."/>
        </authorList>
    </citation>
    <scope>NUCLEOTIDE SEQUENCE</scope>
    <source>
        <strain evidence="1">EC-137</strain>
    </source>
</reference>
<dbReference type="EMBL" id="MU273596">
    <property type="protein sequence ID" value="KAI0031026.1"/>
    <property type="molecule type" value="Genomic_DNA"/>
</dbReference>
<sequence length="446" mass="50654">MSSGDDEDYSEKKIKSSSKGDYKIKHALKVPRSTTYTAQSLYDQISEGTIDLSPDYQRDVVWREEKQVNLIDSIFRNFYIPPLIFAVAVSDDGTERRTCIDGKQRLTSIQKFMDGLIYRVSPLYIIPSLNLIAGRAVQTAIREPLASDSPRDKYWYKKRVQGTGYILPVKYQKLFANKQVVCIEYHGLTDDDEREIFRRVQLGMALTNAEKLKAETRNAKSALVQSLTDLYTSRLAALDFETKRDVLYRWMATALFTIRRGIENRSPASFGQVQKWLQDETRDSELSEVWVEGVSESMAKLMEIFERPGTLVVQQGPKTVAPLDFVMSLLLVHTMRHAFSDEDLAIAVKQMRIAARKKVKHVMWNRAAMVPYCDFIQALDQDPDGLKEEGEDMELGEIDDDYGQLSKAMAIKRKATPARESSAPPPAKKNRLAAIQAAKAARSSDR</sequence>
<gene>
    <name evidence="1" type="ORF">K488DRAFT_87231</name>
</gene>
<accession>A0ACB8QI89</accession>
<dbReference type="Proteomes" id="UP000814128">
    <property type="component" value="Unassembled WGS sequence"/>
</dbReference>
<protein>
    <submittedName>
        <fullName evidence="1">Uncharacterized protein</fullName>
    </submittedName>
</protein>
<evidence type="ECO:0000313" key="2">
    <source>
        <dbReference type="Proteomes" id="UP000814128"/>
    </source>
</evidence>